<dbReference type="SMART" id="SM00256">
    <property type="entry name" value="FBOX"/>
    <property type="match status" value="1"/>
</dbReference>
<dbReference type="InterPro" id="IPR036047">
    <property type="entry name" value="F-box-like_dom_sf"/>
</dbReference>
<protein>
    <recommendedName>
        <fullName evidence="1">F-box domain-containing protein</fullName>
    </recommendedName>
</protein>
<evidence type="ECO:0000313" key="3">
    <source>
        <dbReference type="Proteomes" id="UP000230069"/>
    </source>
</evidence>
<accession>A0A2G5DAC2</accession>
<evidence type="ECO:0000259" key="1">
    <source>
        <dbReference type="PROSITE" id="PS50181"/>
    </source>
</evidence>
<gene>
    <name evidence="2" type="ORF">AQUCO_02500290v1</name>
</gene>
<dbReference type="InterPro" id="IPR013187">
    <property type="entry name" value="F-box-assoc_dom_typ3"/>
</dbReference>
<dbReference type="Pfam" id="PF08268">
    <property type="entry name" value="FBA_3"/>
    <property type="match status" value="1"/>
</dbReference>
<reference evidence="2 3" key="1">
    <citation type="submission" date="2017-09" db="EMBL/GenBank/DDBJ databases">
        <title>WGS assembly of Aquilegia coerulea Goldsmith.</title>
        <authorList>
            <person name="Hodges S."/>
            <person name="Kramer E."/>
            <person name="Nordborg M."/>
            <person name="Tomkins J."/>
            <person name="Borevitz J."/>
            <person name="Derieg N."/>
            <person name="Yan J."/>
            <person name="Mihaltcheva S."/>
            <person name="Hayes R.D."/>
            <person name="Rokhsar D."/>
        </authorList>
    </citation>
    <scope>NUCLEOTIDE SEQUENCE [LARGE SCALE GENOMIC DNA]</scope>
    <source>
        <strain evidence="3">cv. Goldsmith</strain>
    </source>
</reference>
<feature type="domain" description="F-box" evidence="1">
    <location>
        <begin position="1"/>
        <end position="44"/>
    </location>
</feature>
<dbReference type="EMBL" id="KZ305042">
    <property type="protein sequence ID" value="PIA40479.1"/>
    <property type="molecule type" value="Genomic_DNA"/>
</dbReference>
<dbReference type="OrthoDB" id="1939210at2759"/>
<organism evidence="2 3">
    <name type="scientific">Aquilegia coerulea</name>
    <name type="common">Rocky mountain columbine</name>
    <dbReference type="NCBI Taxonomy" id="218851"/>
    <lineage>
        <taxon>Eukaryota</taxon>
        <taxon>Viridiplantae</taxon>
        <taxon>Streptophyta</taxon>
        <taxon>Embryophyta</taxon>
        <taxon>Tracheophyta</taxon>
        <taxon>Spermatophyta</taxon>
        <taxon>Magnoliopsida</taxon>
        <taxon>Ranunculales</taxon>
        <taxon>Ranunculaceae</taxon>
        <taxon>Thalictroideae</taxon>
        <taxon>Aquilegia</taxon>
    </lineage>
</organism>
<sequence length="370" mass="43778">MDGFLPEELIYQILIRVDALSLLRFKIVCKHWRFLISDSKFKHAHLRYSNNKPDQVIFSWIHNMRLTFPYDDINCYSINMKENIMRPQEIQFPGEDQLRLRYSCNGLLLLQPQHRYHDNLIIYNPVTRARTDLPPASDYCPNLYLESCHEWALVHDTYSRKYKVFGIKSTVEYFVFTQGQTDWKYLHKLETPYGREFTDTDYSEVMCLENKLYWTATMGTGKSRGMCSIYSIDVTDDELMTSTGIPFKVNTFHRLSEVSGSLYITNIFGNGLETWVLKDRDKNLWSKCCRICYGAHLLINPYLGTFVVPRDIKDSTSFLDHIRFFLFDDDDRLTMYDVKNKEMTKIALKHKKGSIEGRHYFHINSLLSWE</sequence>
<dbReference type="InterPro" id="IPR050796">
    <property type="entry name" value="SCF_F-box_component"/>
</dbReference>
<dbReference type="InterPro" id="IPR017451">
    <property type="entry name" value="F-box-assoc_interact_dom"/>
</dbReference>
<dbReference type="AlphaFoldDB" id="A0A2G5DAC2"/>
<dbReference type="PANTHER" id="PTHR31672">
    <property type="entry name" value="BNACNNG10540D PROTEIN"/>
    <property type="match status" value="1"/>
</dbReference>
<dbReference type="CDD" id="cd22157">
    <property type="entry name" value="F-box_AtFBW1-like"/>
    <property type="match status" value="1"/>
</dbReference>
<dbReference type="InParanoid" id="A0A2G5DAC2"/>
<dbReference type="Proteomes" id="UP000230069">
    <property type="component" value="Unassembled WGS sequence"/>
</dbReference>
<dbReference type="Pfam" id="PF00646">
    <property type="entry name" value="F-box"/>
    <property type="match status" value="1"/>
</dbReference>
<proteinExistence type="predicted"/>
<evidence type="ECO:0000313" key="2">
    <source>
        <dbReference type="EMBL" id="PIA40479.1"/>
    </source>
</evidence>
<dbReference type="PANTHER" id="PTHR31672:SF11">
    <property type="entry name" value="F-BOX PROTEIN CPR1-LIKE ISOFORM X2"/>
    <property type="match status" value="1"/>
</dbReference>
<dbReference type="NCBIfam" id="TIGR01640">
    <property type="entry name" value="F_box_assoc_1"/>
    <property type="match status" value="1"/>
</dbReference>
<name>A0A2G5DAC2_AQUCA</name>
<dbReference type="SUPFAM" id="SSF81383">
    <property type="entry name" value="F-box domain"/>
    <property type="match status" value="1"/>
</dbReference>
<keyword evidence="3" id="KW-1185">Reference proteome</keyword>
<dbReference type="Gene3D" id="1.20.1280.50">
    <property type="match status" value="1"/>
</dbReference>
<dbReference type="InterPro" id="IPR001810">
    <property type="entry name" value="F-box_dom"/>
</dbReference>
<dbReference type="PROSITE" id="PS50181">
    <property type="entry name" value="FBOX"/>
    <property type="match status" value="1"/>
</dbReference>